<organism evidence="1 2">
    <name type="scientific">Zavarzinia aquatilis</name>
    <dbReference type="NCBI Taxonomy" id="2211142"/>
    <lineage>
        <taxon>Bacteria</taxon>
        <taxon>Pseudomonadati</taxon>
        <taxon>Pseudomonadota</taxon>
        <taxon>Alphaproteobacteria</taxon>
        <taxon>Rhodospirillales</taxon>
        <taxon>Zavarziniaceae</taxon>
        <taxon>Zavarzinia</taxon>
    </lineage>
</organism>
<dbReference type="OrthoDB" id="9810387at2"/>
<evidence type="ECO:0000313" key="1">
    <source>
        <dbReference type="EMBL" id="PWR25643.1"/>
    </source>
</evidence>
<name>A0A317EJQ7_9PROT</name>
<dbReference type="InterPro" id="IPR038293">
    <property type="entry name" value="ATPase_inh_sub_z_sf"/>
</dbReference>
<dbReference type="Proteomes" id="UP000245461">
    <property type="component" value="Unassembled WGS sequence"/>
</dbReference>
<dbReference type="AlphaFoldDB" id="A0A317EJQ7"/>
<reference evidence="1 2" key="1">
    <citation type="submission" date="2018-05" db="EMBL/GenBank/DDBJ databases">
        <title>Zavarzinia sp. HR-AS.</title>
        <authorList>
            <person name="Lee Y."/>
            <person name="Jeon C.O."/>
        </authorList>
    </citation>
    <scope>NUCLEOTIDE SEQUENCE [LARGE SCALE GENOMIC DNA]</scope>
    <source>
        <strain evidence="1 2">HR-AS</strain>
    </source>
</reference>
<dbReference type="PIRSF" id="PIRSF031780">
    <property type="entry name" value="UCP031780"/>
    <property type="match status" value="1"/>
</dbReference>
<accession>A0A317EJQ7</accession>
<dbReference type="RefSeq" id="WP_109901828.1">
    <property type="nucleotide sequence ID" value="NZ_QGLE01000001.1"/>
</dbReference>
<dbReference type="Pfam" id="PF07345">
    <property type="entry name" value="ATPaseInh_sub_z"/>
    <property type="match status" value="1"/>
</dbReference>
<protein>
    <submittedName>
        <fullName evidence="1">DUF1476 domain-containing protein</fullName>
    </submittedName>
</protein>
<keyword evidence="2" id="KW-1185">Reference proteome</keyword>
<evidence type="ECO:0000313" key="2">
    <source>
        <dbReference type="Proteomes" id="UP000245461"/>
    </source>
</evidence>
<proteinExistence type="predicted"/>
<comment type="caution">
    <text evidence="1">The sequence shown here is derived from an EMBL/GenBank/DDBJ whole genome shotgun (WGS) entry which is preliminary data.</text>
</comment>
<dbReference type="InterPro" id="IPR009945">
    <property type="entry name" value="ATPase_inh_sub_z"/>
</dbReference>
<dbReference type="Gene3D" id="1.10.790.20">
    <property type="entry name" value="Domain of unknown function DUF1476"/>
    <property type="match status" value="1"/>
</dbReference>
<dbReference type="EMBL" id="QGLE01000001">
    <property type="protein sequence ID" value="PWR25643.1"/>
    <property type="molecule type" value="Genomic_DNA"/>
</dbReference>
<sequence>MASFNDREKGFEAKFAHDEDKRFRAVARRNKLLGLWAAEKLGLSGEAADAYAKEVVVADFVEAGDEDVIRKVLSDFIAKGVVLTDRHIRMEIESLNNKVLAEIE</sequence>
<gene>
    <name evidence="1" type="ORF">DKG74_01380</name>
</gene>